<feature type="transmembrane region" description="Helical" evidence="5">
    <location>
        <begin position="80"/>
        <end position="96"/>
    </location>
</feature>
<dbReference type="EMBL" id="DLYI01000285">
    <property type="protein sequence ID" value="HAC30208.1"/>
    <property type="molecule type" value="Genomic_DNA"/>
</dbReference>
<evidence type="ECO:0000259" key="6">
    <source>
        <dbReference type="Pfam" id="PF01794"/>
    </source>
</evidence>
<keyword evidence="2 5" id="KW-0812">Transmembrane</keyword>
<dbReference type="AlphaFoldDB" id="A0A3B8WRH5"/>
<keyword evidence="4 5" id="KW-0472">Membrane</keyword>
<feature type="non-terminal residue" evidence="7">
    <location>
        <position position="189"/>
    </location>
</feature>
<comment type="caution">
    <text evidence="7">The sequence shown here is derived from an EMBL/GenBank/DDBJ whole genome shotgun (WGS) entry which is preliminary data.</text>
</comment>
<feature type="transmembrane region" description="Helical" evidence="5">
    <location>
        <begin position="39"/>
        <end position="59"/>
    </location>
</feature>
<evidence type="ECO:0000256" key="4">
    <source>
        <dbReference type="ARBA" id="ARBA00023136"/>
    </source>
</evidence>
<organism evidence="7 8">
    <name type="scientific">Marinobacter nauticus</name>
    <name type="common">Marinobacter hydrocarbonoclasticus</name>
    <name type="synonym">Marinobacter aquaeolei</name>
    <dbReference type="NCBI Taxonomy" id="2743"/>
    <lineage>
        <taxon>Bacteria</taxon>
        <taxon>Pseudomonadati</taxon>
        <taxon>Pseudomonadota</taxon>
        <taxon>Gammaproteobacteria</taxon>
        <taxon>Pseudomonadales</taxon>
        <taxon>Marinobacteraceae</taxon>
        <taxon>Marinobacter</taxon>
    </lineage>
</organism>
<evidence type="ECO:0000256" key="2">
    <source>
        <dbReference type="ARBA" id="ARBA00022692"/>
    </source>
</evidence>
<evidence type="ECO:0000313" key="7">
    <source>
        <dbReference type="EMBL" id="HAC30208.1"/>
    </source>
</evidence>
<keyword evidence="3 5" id="KW-1133">Transmembrane helix</keyword>
<evidence type="ECO:0000313" key="8">
    <source>
        <dbReference type="Proteomes" id="UP000261325"/>
    </source>
</evidence>
<accession>A0A3B8WRH5</accession>
<dbReference type="Proteomes" id="UP000261325">
    <property type="component" value="Unassembled WGS sequence"/>
</dbReference>
<protein>
    <recommendedName>
        <fullName evidence="6">Ferric oxidoreductase domain-containing protein</fullName>
    </recommendedName>
</protein>
<sequence length="189" mass="21289">MARVPLFFWGLTALVSVLWFVSDSLWVSPFAYFPFRSVFVQFSGILAVVMMAVALVLALRLRSLERWVGGLDKVYRLHKWLGIGSLVLASLHWWWAKGTKWMVGWGWLEKPAGKGAGQQLAGLEAWFRGQRGLAETQGEWAFYAAAVNLVIRCSRTEGRLTPEEIRDAVPDWQGASLWFCGPLGMARTL</sequence>
<feature type="transmembrane region" description="Helical" evidence="5">
    <location>
        <begin position="7"/>
        <end position="27"/>
    </location>
</feature>
<comment type="subcellular location">
    <subcellularLocation>
        <location evidence="1">Membrane</location>
        <topology evidence="1">Multi-pass membrane protein</topology>
    </subcellularLocation>
</comment>
<gene>
    <name evidence="7" type="ORF">DCF82_20735</name>
</gene>
<evidence type="ECO:0000256" key="5">
    <source>
        <dbReference type="SAM" id="Phobius"/>
    </source>
</evidence>
<dbReference type="InterPro" id="IPR013130">
    <property type="entry name" value="Fe3_Rdtase_TM_dom"/>
</dbReference>
<reference evidence="7 8" key="1">
    <citation type="journal article" date="2018" name="Nat. Biotechnol.">
        <title>A standardized bacterial taxonomy based on genome phylogeny substantially revises the tree of life.</title>
        <authorList>
            <person name="Parks D.H."/>
            <person name="Chuvochina M."/>
            <person name="Waite D.W."/>
            <person name="Rinke C."/>
            <person name="Skarshewski A."/>
            <person name="Chaumeil P.A."/>
            <person name="Hugenholtz P."/>
        </authorList>
    </citation>
    <scope>NUCLEOTIDE SEQUENCE [LARGE SCALE GENOMIC DNA]</scope>
    <source>
        <strain evidence="7">UBA9049</strain>
    </source>
</reference>
<name>A0A3B8WRH5_MARNT</name>
<proteinExistence type="predicted"/>
<feature type="domain" description="Ferric oxidoreductase" evidence="6">
    <location>
        <begin position="43"/>
        <end position="104"/>
    </location>
</feature>
<evidence type="ECO:0000256" key="1">
    <source>
        <dbReference type="ARBA" id="ARBA00004141"/>
    </source>
</evidence>
<evidence type="ECO:0000256" key="3">
    <source>
        <dbReference type="ARBA" id="ARBA00022989"/>
    </source>
</evidence>
<dbReference type="Pfam" id="PF01794">
    <property type="entry name" value="Ferric_reduct"/>
    <property type="match status" value="1"/>
</dbReference>
<dbReference type="GO" id="GO:0016020">
    <property type="term" value="C:membrane"/>
    <property type="evidence" value="ECO:0007669"/>
    <property type="project" value="UniProtKB-SubCell"/>
</dbReference>